<evidence type="ECO:0000256" key="3">
    <source>
        <dbReference type="SAM" id="MobiDB-lite"/>
    </source>
</evidence>
<dbReference type="Proteomes" id="UP000010384">
    <property type="component" value="Chromosome"/>
</dbReference>
<reference evidence="4 5" key="1">
    <citation type="submission" date="2012-06" db="EMBL/GenBank/DDBJ databases">
        <title>Finished chromosome of genome of Chroococcidiopsis thermalis PCC 7203.</title>
        <authorList>
            <consortium name="US DOE Joint Genome Institute"/>
            <person name="Gugger M."/>
            <person name="Coursin T."/>
            <person name="Rippka R."/>
            <person name="Tandeau De Marsac N."/>
            <person name="Huntemann M."/>
            <person name="Wei C.-L."/>
            <person name="Han J."/>
            <person name="Detter J.C."/>
            <person name="Han C."/>
            <person name="Tapia R."/>
            <person name="Davenport K."/>
            <person name="Daligault H."/>
            <person name="Erkkila T."/>
            <person name="Gu W."/>
            <person name="Munk A.C.C."/>
            <person name="Teshima H."/>
            <person name="Xu Y."/>
            <person name="Chain P."/>
            <person name="Chen A."/>
            <person name="Krypides N."/>
            <person name="Mavromatis K."/>
            <person name="Markowitz V."/>
            <person name="Szeto E."/>
            <person name="Ivanova N."/>
            <person name="Mikhailova N."/>
            <person name="Ovchinnikova G."/>
            <person name="Pagani I."/>
            <person name="Pati A."/>
            <person name="Goodwin L."/>
            <person name="Peters L."/>
            <person name="Pitluck S."/>
            <person name="Woyke T."/>
            <person name="Kerfeld C."/>
        </authorList>
    </citation>
    <scope>NUCLEOTIDE SEQUENCE [LARGE SCALE GENOMIC DNA]</scope>
    <source>
        <strain evidence="4 5">PCC 7203</strain>
    </source>
</reference>
<dbReference type="Gene3D" id="1.10.10.580">
    <property type="entry name" value="Structural maintenance of chromosome 1. Chain E"/>
    <property type="match status" value="1"/>
</dbReference>
<dbReference type="PATRIC" id="fig|251229.3.peg.3480"/>
<keyword evidence="5" id="KW-1185">Reference proteome</keyword>
<dbReference type="OrthoDB" id="425117at2"/>
<keyword evidence="1" id="KW-0159">Chromosome partition</keyword>
<evidence type="ECO:0000313" key="4">
    <source>
        <dbReference type="EMBL" id="AFY88448.1"/>
    </source>
</evidence>
<dbReference type="InParanoid" id="K9U1F0"/>
<evidence type="ECO:0000313" key="5">
    <source>
        <dbReference type="Proteomes" id="UP000010384"/>
    </source>
</evidence>
<proteinExistence type="predicted"/>
<evidence type="ECO:0000256" key="1">
    <source>
        <dbReference type="ARBA" id="ARBA00022829"/>
    </source>
</evidence>
<dbReference type="STRING" id="251229.Chro_2981"/>
<dbReference type="PANTHER" id="PTHR33969:SF2">
    <property type="entry name" value="SEGREGATION AND CONDENSATION PROTEIN A"/>
    <property type="match status" value="1"/>
</dbReference>
<protein>
    <recommendedName>
        <fullName evidence="2">Segregation and condensation protein A</fullName>
    </recommendedName>
</protein>
<name>K9U1F0_CHRTP</name>
<dbReference type="EMBL" id="CP003597">
    <property type="protein sequence ID" value="AFY88448.1"/>
    <property type="molecule type" value="Genomic_DNA"/>
</dbReference>
<dbReference type="KEGG" id="cthe:Chro_2981"/>
<organism evidence="4 5">
    <name type="scientific">Chroococcidiopsis thermalis (strain PCC 7203)</name>
    <dbReference type="NCBI Taxonomy" id="251229"/>
    <lineage>
        <taxon>Bacteria</taxon>
        <taxon>Bacillati</taxon>
        <taxon>Cyanobacteriota</taxon>
        <taxon>Cyanophyceae</taxon>
        <taxon>Chroococcidiopsidales</taxon>
        <taxon>Chroococcidiopsidaceae</taxon>
        <taxon>Chroococcidiopsis</taxon>
    </lineage>
</organism>
<feature type="region of interest" description="Disordered" evidence="3">
    <location>
        <begin position="147"/>
        <end position="167"/>
    </location>
</feature>
<dbReference type="Pfam" id="PF02616">
    <property type="entry name" value="SMC_ScpA"/>
    <property type="match status" value="1"/>
</dbReference>
<dbReference type="InterPro" id="IPR003768">
    <property type="entry name" value="ScpA"/>
</dbReference>
<dbReference type="Gene3D" id="6.10.250.2410">
    <property type="match status" value="1"/>
</dbReference>
<evidence type="ECO:0000256" key="2">
    <source>
        <dbReference type="ARBA" id="ARBA00044777"/>
    </source>
</evidence>
<accession>K9U1F0</accession>
<sequence>MNAAEIFEGIALLIELAQRGEIDPWDVRVIEAIDRYLNALLAAQEITPGSYESNLSQSGQAFLLASLLVLFKANTLTGLDSPLDESELETEELLLVGEGEFGTRLRLPLEQQLRRRPVAVPPQKRPVTLQDLIEHLQLIATQLQSEGNLADKTSRSRHRSVSQSRADARKPLELAHQENLTQVARELEEFLSRYSSQFFTLEQNWLNLEQLVDLWTQTKQVATSIAATMSHGELPSDRDRLSSQRHEKVSVFWALLLLSAQSKVELSQEEFYQDIKIRTLSDPGQLAIGDTDSKTTVCSV</sequence>
<dbReference type="InterPro" id="IPR023093">
    <property type="entry name" value="ScpA-like_C"/>
</dbReference>
<dbReference type="PANTHER" id="PTHR33969">
    <property type="entry name" value="SEGREGATION AND CONDENSATION PROTEIN A"/>
    <property type="match status" value="1"/>
</dbReference>
<dbReference type="GO" id="GO:0007059">
    <property type="term" value="P:chromosome segregation"/>
    <property type="evidence" value="ECO:0007669"/>
    <property type="project" value="UniProtKB-KW"/>
</dbReference>
<dbReference type="RefSeq" id="WP_015154995.1">
    <property type="nucleotide sequence ID" value="NC_019695.1"/>
</dbReference>
<dbReference type="AlphaFoldDB" id="K9U1F0"/>
<dbReference type="HOGENOM" id="CLU_070251_1_0_3"/>
<dbReference type="eggNOG" id="COG1354">
    <property type="taxonomic scope" value="Bacteria"/>
</dbReference>
<gene>
    <name evidence="4" type="ORF">Chro_2981</name>
</gene>